<evidence type="ECO:0000313" key="2">
    <source>
        <dbReference type="EMBL" id="MDI9242644.1"/>
    </source>
</evidence>
<reference evidence="2 3" key="1">
    <citation type="submission" date="2023-05" db="EMBL/GenBank/DDBJ databases">
        <title>[ruminococcus] sp. nov., isolated from a pig farm feces dump.</title>
        <authorList>
            <person name="Chang Y.-H."/>
        </authorList>
    </citation>
    <scope>NUCLEOTIDE SEQUENCE [LARGE SCALE GENOMIC DNA]</scope>
    <source>
        <strain evidence="2 3">YH-rum2234</strain>
    </source>
</reference>
<dbReference type="Pfam" id="PF06161">
    <property type="entry name" value="DUF975"/>
    <property type="match status" value="1"/>
</dbReference>
<keyword evidence="1" id="KW-0812">Transmembrane</keyword>
<evidence type="ECO:0000313" key="3">
    <source>
        <dbReference type="Proteomes" id="UP001300383"/>
    </source>
</evidence>
<protein>
    <submittedName>
        <fullName evidence="2">DUF975 family protein</fullName>
    </submittedName>
</protein>
<comment type="caution">
    <text evidence="2">The sequence shown here is derived from an EMBL/GenBank/DDBJ whole genome shotgun (WGS) entry which is preliminary data.</text>
</comment>
<name>A0AAP4BE07_9FIRM</name>
<dbReference type="AlphaFoldDB" id="A0AAP4BE07"/>
<feature type="transmembrane region" description="Helical" evidence="1">
    <location>
        <begin position="415"/>
        <end position="434"/>
    </location>
</feature>
<dbReference type="Proteomes" id="UP001300383">
    <property type="component" value="Unassembled WGS sequence"/>
</dbReference>
<dbReference type="Pfam" id="PF06541">
    <property type="entry name" value="ABC_trans_CmpB"/>
    <property type="match status" value="1"/>
</dbReference>
<feature type="transmembrane region" description="Helical" evidence="1">
    <location>
        <begin position="520"/>
        <end position="538"/>
    </location>
</feature>
<feature type="transmembrane region" description="Helical" evidence="1">
    <location>
        <begin position="376"/>
        <end position="395"/>
    </location>
</feature>
<organism evidence="2 3">
    <name type="scientific">Fusibacillus kribbianus</name>
    <dbReference type="NCBI Taxonomy" id="3044208"/>
    <lineage>
        <taxon>Bacteria</taxon>
        <taxon>Bacillati</taxon>
        <taxon>Bacillota</taxon>
        <taxon>Clostridia</taxon>
        <taxon>Lachnospirales</taxon>
        <taxon>Lachnospiraceae</taxon>
        <taxon>Fusibacillus</taxon>
    </lineage>
</organism>
<dbReference type="InterPro" id="IPR010380">
    <property type="entry name" value="DUF975"/>
</dbReference>
<dbReference type="RefSeq" id="WP_283231091.1">
    <property type="nucleotide sequence ID" value="NZ_JASGBQ010000016.1"/>
</dbReference>
<feature type="transmembrane region" description="Helical" evidence="1">
    <location>
        <begin position="257"/>
        <end position="275"/>
    </location>
</feature>
<gene>
    <name evidence="2" type="ORF">QJ036_09195</name>
</gene>
<evidence type="ECO:0000256" key="1">
    <source>
        <dbReference type="SAM" id="Phobius"/>
    </source>
</evidence>
<sequence>MWSRKELKRRSRGIMKKHYWRVVAVAFIVALMAGTYNSTFSAVFSYDSSKETENVIQENTVFDVNDIRGKHIPELILGRFEERSREEEEIIKNSPYKEGVFSALYNYIAATGSVFSGIIALLLDPVFDGAWLSLISAAAGAALLFFWWLLVRNIIRVGGCRFFLEADTYNHTKGNRIFFLYRIRRVWAVARVMLRKSLYQWLWSLTVIGGWIKSYSYMMVPYLAAENPDIKGREAIRISRKMMEGNKWKAFLMDCSFLGWSLLSTITLGLVNILYANPYKAGAKAELYLALREKALASGAEYSYVFTDRYLTMPPEEGELRAAMRRQILVADLADWRLKEEQALTVPIDVTASYPSVLFTVPEAVRLDHPDTDYNCRYGVTGIVLLFFIFSIVGWCWEVGLHLVQSGEFVNRGVFHGPWLPIYGSGGVLVLLLLKKLRDRPVATFFMTILICGIIEYATSWYLERLYGVRWWDYSGYFLNLNGRICAEGLLIFGLGGCAFIYLLAPLIMNRVIRRIPMKVRLILCAVLVALFAADFYYSRETPNSGQGISGQREEWMIPEPIRSTADKGFDRERKYLS</sequence>
<proteinExistence type="predicted"/>
<feature type="transmembrane region" description="Helical" evidence="1">
    <location>
        <begin position="201"/>
        <end position="224"/>
    </location>
</feature>
<feature type="transmembrane region" description="Helical" evidence="1">
    <location>
        <begin position="441"/>
        <end position="463"/>
    </location>
</feature>
<dbReference type="PANTHER" id="PTHR40076:SF1">
    <property type="entry name" value="MEMBRANE PROTEIN"/>
    <property type="match status" value="1"/>
</dbReference>
<dbReference type="InterPro" id="IPR010540">
    <property type="entry name" value="CmpB_TMEM229"/>
</dbReference>
<dbReference type="EMBL" id="JASGBQ010000016">
    <property type="protein sequence ID" value="MDI9242644.1"/>
    <property type="molecule type" value="Genomic_DNA"/>
</dbReference>
<dbReference type="PANTHER" id="PTHR40076">
    <property type="entry name" value="MEMBRANE PROTEIN-RELATED"/>
    <property type="match status" value="1"/>
</dbReference>
<feature type="transmembrane region" description="Helical" evidence="1">
    <location>
        <begin position="130"/>
        <end position="151"/>
    </location>
</feature>
<accession>A0AAP4BE07</accession>
<feature type="transmembrane region" description="Helical" evidence="1">
    <location>
        <begin position="489"/>
        <end position="508"/>
    </location>
</feature>
<keyword evidence="1" id="KW-0472">Membrane</keyword>
<keyword evidence="3" id="KW-1185">Reference proteome</keyword>
<keyword evidence="1" id="KW-1133">Transmembrane helix</keyword>